<protein>
    <submittedName>
        <fullName evidence="1">Response regulator</fullName>
    </submittedName>
</protein>
<dbReference type="RefSeq" id="WP_191719249.1">
    <property type="nucleotide sequence ID" value="NZ_JACSQP010000005.1"/>
</dbReference>
<sequence length="76" mass="8431">MAIARMQGGPLDGQLLPLDDPEMDRLILPYSETQVVYERAGAPENTGDDDGPTEAVFHYVEAQDDIDPDRDDQDEP</sequence>
<name>A0ABR8S3L9_9MICO</name>
<keyword evidence="2" id="KW-1185">Reference proteome</keyword>
<dbReference type="EMBL" id="JACSQP010000005">
    <property type="protein sequence ID" value="MBD7958074.1"/>
    <property type="molecule type" value="Genomic_DNA"/>
</dbReference>
<organism evidence="1 2">
    <name type="scientific">Microbacterium pullorum</name>
    <dbReference type="NCBI Taxonomy" id="2762236"/>
    <lineage>
        <taxon>Bacteria</taxon>
        <taxon>Bacillati</taxon>
        <taxon>Actinomycetota</taxon>
        <taxon>Actinomycetes</taxon>
        <taxon>Micrococcales</taxon>
        <taxon>Microbacteriaceae</taxon>
        <taxon>Microbacterium</taxon>
    </lineage>
</organism>
<proteinExistence type="predicted"/>
<dbReference type="Proteomes" id="UP000648352">
    <property type="component" value="Unassembled WGS sequence"/>
</dbReference>
<evidence type="ECO:0000313" key="2">
    <source>
        <dbReference type="Proteomes" id="UP000648352"/>
    </source>
</evidence>
<reference evidence="1 2" key="1">
    <citation type="submission" date="2020-08" db="EMBL/GenBank/DDBJ databases">
        <title>A Genomic Blueprint of the Chicken Gut Microbiome.</title>
        <authorList>
            <person name="Gilroy R."/>
            <person name="Ravi A."/>
            <person name="Getino M."/>
            <person name="Pursley I."/>
            <person name="Horton D.L."/>
            <person name="Alikhan N.-F."/>
            <person name="Baker D."/>
            <person name="Gharbi K."/>
            <person name="Hall N."/>
            <person name="Watson M."/>
            <person name="Adriaenssens E.M."/>
            <person name="Foster-Nyarko E."/>
            <person name="Jarju S."/>
            <person name="Secka A."/>
            <person name="Antonio M."/>
            <person name="Oren A."/>
            <person name="Chaudhuri R."/>
            <person name="La Ragione R.M."/>
            <person name="Hildebrand F."/>
            <person name="Pallen M.J."/>
        </authorList>
    </citation>
    <scope>NUCLEOTIDE SEQUENCE [LARGE SCALE GENOMIC DNA]</scope>
    <source>
        <strain evidence="1 2">Sa4CUA7</strain>
    </source>
</reference>
<gene>
    <name evidence="1" type="ORF">H9651_10525</name>
</gene>
<evidence type="ECO:0000313" key="1">
    <source>
        <dbReference type="EMBL" id="MBD7958074.1"/>
    </source>
</evidence>
<comment type="caution">
    <text evidence="1">The sequence shown here is derived from an EMBL/GenBank/DDBJ whole genome shotgun (WGS) entry which is preliminary data.</text>
</comment>
<accession>A0ABR8S3L9</accession>